<dbReference type="SUPFAM" id="SSF50156">
    <property type="entry name" value="PDZ domain-like"/>
    <property type="match status" value="1"/>
</dbReference>
<sequence length="274" mass="31196">MKPLFKPYYVNRFIGILLILLLLKLLWFVLQSVWLSETGVDHQKQNSLKPLYYRIKVAEDKILSPKPKPDRAETIRDIRLLAVYRDLHNVVVTVQYRGKTQVLGKGEAVNGYVLEDAGNDYALFSKNGKDYKLILYSPKKSASSSSITPVVSKSALEDHPENSEIIEAGGRHIIQKDLLTHYTTHIDEVYKNIGIQDYKKGNKLEGFKVTFVKRGSPFAKLGLRRGDILKTVNGQALTSYSAVFDIYKQLDDISNITLTVQRGNKEMELEYEID</sequence>
<protein>
    <submittedName>
        <fullName evidence="2">General secretion pathway protein C</fullName>
    </submittedName>
</protein>
<dbReference type="Gene3D" id="2.30.42.10">
    <property type="match status" value="1"/>
</dbReference>
<dbReference type="Pfam" id="PF17820">
    <property type="entry name" value="PDZ_6"/>
    <property type="match status" value="1"/>
</dbReference>
<dbReference type="EMBL" id="FPIB01000017">
    <property type="protein sequence ID" value="SFV90496.1"/>
    <property type="molecule type" value="Genomic_DNA"/>
</dbReference>
<dbReference type="AlphaFoldDB" id="A0A1W1E9R5"/>
<evidence type="ECO:0000313" key="2">
    <source>
        <dbReference type="EMBL" id="SFV90496.1"/>
    </source>
</evidence>
<name>A0A1W1E9R5_9ZZZZ</name>
<organism evidence="2">
    <name type="scientific">hydrothermal vent metagenome</name>
    <dbReference type="NCBI Taxonomy" id="652676"/>
    <lineage>
        <taxon>unclassified sequences</taxon>
        <taxon>metagenomes</taxon>
        <taxon>ecological metagenomes</taxon>
    </lineage>
</organism>
<evidence type="ECO:0000259" key="1">
    <source>
        <dbReference type="SMART" id="SM00228"/>
    </source>
</evidence>
<dbReference type="SMART" id="SM00228">
    <property type="entry name" value="PDZ"/>
    <property type="match status" value="1"/>
</dbReference>
<dbReference type="InterPro" id="IPR036034">
    <property type="entry name" value="PDZ_sf"/>
</dbReference>
<reference evidence="2" key="1">
    <citation type="submission" date="2016-10" db="EMBL/GenBank/DDBJ databases">
        <authorList>
            <person name="de Groot N.N."/>
        </authorList>
    </citation>
    <scope>NUCLEOTIDE SEQUENCE</scope>
</reference>
<feature type="domain" description="PDZ" evidence="1">
    <location>
        <begin position="191"/>
        <end position="264"/>
    </location>
</feature>
<dbReference type="InterPro" id="IPR001478">
    <property type="entry name" value="PDZ"/>
</dbReference>
<dbReference type="InterPro" id="IPR041489">
    <property type="entry name" value="PDZ_6"/>
</dbReference>
<accession>A0A1W1E9R5</accession>
<proteinExistence type="predicted"/>
<gene>
    <name evidence="2" type="ORF">MNB_SV-4-821</name>
</gene>